<dbReference type="AlphaFoldDB" id="A0A183IY41"/>
<evidence type="ECO:0000313" key="4">
    <source>
        <dbReference type="WBParaSite" id="SBAD_0000885001-mRNA-1"/>
    </source>
</evidence>
<dbReference type="WBParaSite" id="SBAD_0000885001-mRNA-1">
    <property type="protein sequence ID" value="SBAD_0000885001-mRNA-1"/>
    <property type="gene ID" value="SBAD_0000885001"/>
</dbReference>
<reference evidence="4" key="1">
    <citation type="submission" date="2016-06" db="UniProtKB">
        <authorList>
            <consortium name="WormBaseParasite"/>
        </authorList>
    </citation>
    <scope>IDENTIFICATION</scope>
</reference>
<dbReference type="EMBL" id="UZAM01011702">
    <property type="protein sequence ID" value="VDP17734.1"/>
    <property type="molecule type" value="Genomic_DNA"/>
</dbReference>
<dbReference type="Proteomes" id="UP000270296">
    <property type="component" value="Unassembled WGS sequence"/>
</dbReference>
<evidence type="ECO:0000313" key="2">
    <source>
        <dbReference type="EMBL" id="VDP17734.1"/>
    </source>
</evidence>
<name>A0A183IY41_9BILA</name>
<reference evidence="2 3" key="2">
    <citation type="submission" date="2018-11" db="EMBL/GenBank/DDBJ databases">
        <authorList>
            <consortium name="Pathogen Informatics"/>
        </authorList>
    </citation>
    <scope>NUCLEOTIDE SEQUENCE [LARGE SCALE GENOMIC DNA]</scope>
</reference>
<evidence type="ECO:0000313" key="3">
    <source>
        <dbReference type="Proteomes" id="UP000270296"/>
    </source>
</evidence>
<proteinExistence type="predicted"/>
<feature type="compositionally biased region" description="Basic and acidic residues" evidence="1">
    <location>
        <begin position="98"/>
        <end position="109"/>
    </location>
</feature>
<organism evidence="4">
    <name type="scientific">Soboliphyme baturini</name>
    <dbReference type="NCBI Taxonomy" id="241478"/>
    <lineage>
        <taxon>Eukaryota</taxon>
        <taxon>Metazoa</taxon>
        <taxon>Ecdysozoa</taxon>
        <taxon>Nematoda</taxon>
        <taxon>Enoplea</taxon>
        <taxon>Dorylaimia</taxon>
        <taxon>Dioctophymatida</taxon>
        <taxon>Dioctophymatoidea</taxon>
        <taxon>Soboliphymatidae</taxon>
        <taxon>Soboliphyme</taxon>
    </lineage>
</organism>
<protein>
    <submittedName>
        <fullName evidence="2 4">Uncharacterized protein</fullName>
    </submittedName>
</protein>
<accession>A0A183IY41</accession>
<evidence type="ECO:0000256" key="1">
    <source>
        <dbReference type="SAM" id="MobiDB-lite"/>
    </source>
</evidence>
<gene>
    <name evidence="2" type="ORF">SBAD_LOCUS8540</name>
</gene>
<sequence length="118" mass="13298">MFEEIGFELTPKKRQKLSISSSPEEIEFGHWRQNRTQKHVASKEAMTFATVANVVASRASASEGHLQPYVEAVEPTPPNNRKRGRFKMGTERANTNDQNDRSAKWKDESTANEMTGCA</sequence>
<feature type="region of interest" description="Disordered" evidence="1">
    <location>
        <begin position="71"/>
        <end position="118"/>
    </location>
</feature>
<keyword evidence="3" id="KW-1185">Reference proteome</keyword>